<reference evidence="4" key="1">
    <citation type="journal article" date="2017" name="Nature">
        <title>The genome of Chenopodium quinoa.</title>
        <authorList>
            <person name="Jarvis D.E."/>
            <person name="Ho Y.S."/>
            <person name="Lightfoot D.J."/>
            <person name="Schmoeckel S.M."/>
            <person name="Li B."/>
            <person name="Borm T.J.A."/>
            <person name="Ohyanagi H."/>
            <person name="Mineta K."/>
            <person name="Michell C.T."/>
            <person name="Saber N."/>
            <person name="Kharbatia N.M."/>
            <person name="Rupper R.R."/>
            <person name="Sharp A.R."/>
            <person name="Dally N."/>
            <person name="Boughton B.A."/>
            <person name="Woo Y.H."/>
            <person name="Gao G."/>
            <person name="Schijlen E.G.W.M."/>
            <person name="Guo X."/>
            <person name="Momin A.A."/>
            <person name="Negrao S."/>
            <person name="Al-Babili S."/>
            <person name="Gehring C."/>
            <person name="Roessner U."/>
            <person name="Jung C."/>
            <person name="Murphy K."/>
            <person name="Arold S.T."/>
            <person name="Gojobori T."/>
            <person name="van der Linden C.G."/>
            <person name="van Loo E.N."/>
            <person name="Jellen E.N."/>
            <person name="Maughan P.J."/>
            <person name="Tester M."/>
        </authorList>
    </citation>
    <scope>NUCLEOTIDE SEQUENCE [LARGE SCALE GENOMIC DNA]</scope>
    <source>
        <strain evidence="4">cv. PI 614886</strain>
    </source>
</reference>
<dbReference type="SMR" id="A0A803L4Z2"/>
<dbReference type="PANTHER" id="PTHR23024">
    <property type="entry name" value="ARYLACETAMIDE DEACETYLASE"/>
    <property type="match status" value="1"/>
</dbReference>
<gene>
    <name evidence="4" type="primary">LOC110701349</name>
</gene>
<dbReference type="EnsemblPlants" id="AUR62006931-RA">
    <property type="protein sequence ID" value="AUR62006931-RA:cds"/>
    <property type="gene ID" value="AUR62006931"/>
</dbReference>
<protein>
    <recommendedName>
        <fullName evidence="3">Alpha/beta hydrolase fold-3 domain-containing protein</fullName>
    </recommendedName>
</protein>
<dbReference type="Gramene" id="AUR62006931-RA">
    <property type="protein sequence ID" value="AUR62006931-RA:cds"/>
    <property type="gene ID" value="AUR62006931"/>
</dbReference>
<dbReference type="Gene3D" id="3.40.50.1820">
    <property type="entry name" value="alpha/beta hydrolase"/>
    <property type="match status" value="1"/>
</dbReference>
<dbReference type="AlphaFoldDB" id="A0A803L4Z2"/>
<feature type="active site" evidence="2">
    <location>
        <position position="182"/>
    </location>
</feature>
<name>A0A803L4Z2_CHEQI</name>
<dbReference type="OrthoDB" id="408631at2759"/>
<feature type="domain" description="Alpha/beta hydrolase fold-3" evidence="3">
    <location>
        <begin position="95"/>
        <end position="318"/>
    </location>
</feature>
<dbReference type="PROSITE" id="PS01174">
    <property type="entry name" value="LIPASE_GDXG_SER"/>
    <property type="match status" value="1"/>
</dbReference>
<evidence type="ECO:0000256" key="1">
    <source>
        <dbReference type="ARBA" id="ARBA00010515"/>
    </source>
</evidence>
<dbReference type="KEGG" id="cqi:110701349"/>
<dbReference type="PANTHER" id="PTHR23024:SF24">
    <property type="entry name" value="ALPHA_BETA HYDROLASE FOLD-3 DOMAIN-CONTAINING PROTEIN"/>
    <property type="match status" value="1"/>
</dbReference>
<dbReference type="InterPro" id="IPR050466">
    <property type="entry name" value="Carboxylest/Gibb_receptor"/>
</dbReference>
<dbReference type="InterPro" id="IPR033140">
    <property type="entry name" value="Lipase_GDXG_put_SER_AS"/>
</dbReference>
<accession>A0A803L4Z2</accession>
<evidence type="ECO:0000256" key="2">
    <source>
        <dbReference type="PROSITE-ProRule" id="PRU10038"/>
    </source>
</evidence>
<dbReference type="InterPro" id="IPR013094">
    <property type="entry name" value="AB_hydrolase_3"/>
</dbReference>
<dbReference type="SUPFAM" id="SSF53474">
    <property type="entry name" value="alpha/beta-Hydrolases"/>
    <property type="match status" value="1"/>
</dbReference>
<dbReference type="Pfam" id="PF07859">
    <property type="entry name" value="Abhydrolase_3"/>
    <property type="match status" value="1"/>
</dbReference>
<sequence length="349" mass="39520">MATTTNTTPSPIKSLSLPFKTRVKVTAINFATDIVRRTDGTINRILMNLLDRRVGPNPTPYNSVSTHDVVFDPSNNLWFRLFVPHKSDVVSFPIIVFFHGGGFAFLSAASNAYDAVCRRFARKLNAVVCSVEYRPSPEHKFPSQYEDTFAVLKFLDNPDNRKNLPFWPEKADLSTVFFAGDSAGGNLAHHLAVNYAKSSSTFTLLKVIGLVNIQPFFGGKERVNSEIELEGAPVVSMDRTQWLWKAFLPDGLDCDHWAVNVSGPNAIDISRVEYPPTLLFVGGFDPLKDWQKRYYEWLRRNGKDVKLVEYSSAIHAFYVFPELPEAELLFAEVKEFFNNQISKVRRTKI</sequence>
<proteinExistence type="inferred from homology"/>
<dbReference type="Proteomes" id="UP000596660">
    <property type="component" value="Unplaced"/>
</dbReference>
<dbReference type="GeneID" id="110701349"/>
<evidence type="ECO:0000313" key="4">
    <source>
        <dbReference type="EnsemblPlants" id="AUR62006931-RA:cds"/>
    </source>
</evidence>
<keyword evidence="5" id="KW-1185">Reference proteome</keyword>
<dbReference type="GO" id="GO:0016787">
    <property type="term" value="F:hydrolase activity"/>
    <property type="evidence" value="ECO:0007669"/>
    <property type="project" value="InterPro"/>
</dbReference>
<organism evidence="4 5">
    <name type="scientific">Chenopodium quinoa</name>
    <name type="common">Quinoa</name>
    <dbReference type="NCBI Taxonomy" id="63459"/>
    <lineage>
        <taxon>Eukaryota</taxon>
        <taxon>Viridiplantae</taxon>
        <taxon>Streptophyta</taxon>
        <taxon>Embryophyta</taxon>
        <taxon>Tracheophyta</taxon>
        <taxon>Spermatophyta</taxon>
        <taxon>Magnoliopsida</taxon>
        <taxon>eudicotyledons</taxon>
        <taxon>Gunneridae</taxon>
        <taxon>Pentapetalae</taxon>
        <taxon>Caryophyllales</taxon>
        <taxon>Chenopodiaceae</taxon>
        <taxon>Chenopodioideae</taxon>
        <taxon>Atripliceae</taxon>
        <taxon>Chenopodium</taxon>
    </lineage>
</organism>
<comment type="similarity">
    <text evidence="1">Belongs to the 'GDXG' lipolytic enzyme family.</text>
</comment>
<evidence type="ECO:0000313" key="5">
    <source>
        <dbReference type="Proteomes" id="UP000596660"/>
    </source>
</evidence>
<evidence type="ECO:0000259" key="3">
    <source>
        <dbReference type="Pfam" id="PF07859"/>
    </source>
</evidence>
<dbReference type="OMA" id="HCFWIVP"/>
<dbReference type="RefSeq" id="XP_021734692.1">
    <property type="nucleotide sequence ID" value="XM_021879000.1"/>
</dbReference>
<reference evidence="4" key="2">
    <citation type="submission" date="2021-03" db="UniProtKB">
        <authorList>
            <consortium name="EnsemblPlants"/>
        </authorList>
    </citation>
    <scope>IDENTIFICATION</scope>
</reference>
<dbReference type="InterPro" id="IPR029058">
    <property type="entry name" value="AB_hydrolase_fold"/>
</dbReference>